<gene>
    <name evidence="5" type="ORF">FJQ89_02820</name>
</gene>
<evidence type="ECO:0000256" key="3">
    <source>
        <dbReference type="ARBA" id="ARBA00023163"/>
    </source>
</evidence>
<dbReference type="InterPro" id="IPR000595">
    <property type="entry name" value="cNMP-bd_dom"/>
</dbReference>
<dbReference type="PRINTS" id="PR00034">
    <property type="entry name" value="HTHCRP"/>
</dbReference>
<evidence type="ECO:0000259" key="4">
    <source>
        <dbReference type="PROSITE" id="PS51063"/>
    </source>
</evidence>
<protein>
    <submittedName>
        <fullName evidence="5">Cyclic nucleotide-binding domain-containing protein</fullName>
    </submittedName>
</protein>
<dbReference type="KEGG" id="jas:FJQ89_02820"/>
<dbReference type="Gene3D" id="1.10.10.10">
    <property type="entry name" value="Winged helix-like DNA-binding domain superfamily/Winged helix DNA-binding domain"/>
    <property type="match status" value="1"/>
</dbReference>
<dbReference type="Gene3D" id="2.60.120.10">
    <property type="entry name" value="Jelly Rolls"/>
    <property type="match status" value="1"/>
</dbReference>
<accession>A0A4Y6RAU8</accession>
<evidence type="ECO:0000256" key="2">
    <source>
        <dbReference type="ARBA" id="ARBA00023125"/>
    </source>
</evidence>
<dbReference type="Pfam" id="PF13545">
    <property type="entry name" value="HTH_Crp_2"/>
    <property type="match status" value="1"/>
</dbReference>
<keyword evidence="3" id="KW-0804">Transcription</keyword>
<keyword evidence="1" id="KW-0805">Transcription regulation</keyword>
<dbReference type="Pfam" id="PF00027">
    <property type="entry name" value="cNMP_binding"/>
    <property type="match status" value="1"/>
</dbReference>
<feature type="domain" description="HTH crp-type" evidence="4">
    <location>
        <begin position="136"/>
        <end position="209"/>
    </location>
</feature>
<dbReference type="InterPro" id="IPR014710">
    <property type="entry name" value="RmlC-like_jellyroll"/>
</dbReference>
<reference evidence="5 6" key="1">
    <citation type="submission" date="2019-06" db="EMBL/GenBank/DDBJ databases">
        <title>Complete genome sequence of Janthinobacterium sp. SNU WT3 isolated from diseased rainbow trout.</title>
        <authorList>
            <person name="Oh W.T."/>
            <person name="Park S.C."/>
        </authorList>
    </citation>
    <scope>NUCLEOTIDE SEQUENCE [LARGE SCALE GENOMIC DNA]</scope>
    <source>
        <strain evidence="5 6">SNU WT3</strain>
    </source>
</reference>
<dbReference type="PANTHER" id="PTHR24567:SF75">
    <property type="entry name" value="FUMARATE AND NITRATE REDUCTION REGULATORY PROTEIN"/>
    <property type="match status" value="1"/>
</dbReference>
<dbReference type="GO" id="GO:0005829">
    <property type="term" value="C:cytosol"/>
    <property type="evidence" value="ECO:0007669"/>
    <property type="project" value="TreeGrafter"/>
</dbReference>
<dbReference type="CDD" id="cd00038">
    <property type="entry name" value="CAP_ED"/>
    <property type="match status" value="1"/>
</dbReference>
<dbReference type="InterPro" id="IPR012318">
    <property type="entry name" value="HTH_CRP"/>
</dbReference>
<organism evidence="5 6">
    <name type="scientific">Janthinobacterium tructae</name>
    <dbReference type="NCBI Taxonomy" id="2590869"/>
    <lineage>
        <taxon>Bacteria</taxon>
        <taxon>Pseudomonadati</taxon>
        <taxon>Pseudomonadota</taxon>
        <taxon>Betaproteobacteria</taxon>
        <taxon>Burkholderiales</taxon>
        <taxon>Oxalobacteraceae</taxon>
        <taxon>Janthinobacterium</taxon>
    </lineage>
</organism>
<dbReference type="EMBL" id="CP041185">
    <property type="protein sequence ID" value="QDG69465.1"/>
    <property type="molecule type" value="Genomic_DNA"/>
</dbReference>
<dbReference type="GO" id="GO:0003700">
    <property type="term" value="F:DNA-binding transcription factor activity"/>
    <property type="evidence" value="ECO:0007669"/>
    <property type="project" value="TreeGrafter"/>
</dbReference>
<dbReference type="SMART" id="SM00419">
    <property type="entry name" value="HTH_CRP"/>
    <property type="match status" value="1"/>
</dbReference>
<keyword evidence="2" id="KW-0238">DNA-binding</keyword>
<keyword evidence="6" id="KW-1185">Reference proteome</keyword>
<name>A0A4Y6RAU8_9BURK</name>
<dbReference type="Proteomes" id="UP000316665">
    <property type="component" value="Chromosome"/>
</dbReference>
<dbReference type="InterPro" id="IPR018490">
    <property type="entry name" value="cNMP-bd_dom_sf"/>
</dbReference>
<dbReference type="PROSITE" id="PS51063">
    <property type="entry name" value="HTH_CRP_2"/>
    <property type="match status" value="1"/>
</dbReference>
<dbReference type="InterPro" id="IPR036388">
    <property type="entry name" value="WH-like_DNA-bd_sf"/>
</dbReference>
<dbReference type="GO" id="GO:0003677">
    <property type="term" value="F:DNA binding"/>
    <property type="evidence" value="ECO:0007669"/>
    <property type="project" value="UniProtKB-KW"/>
</dbReference>
<dbReference type="SUPFAM" id="SSF46785">
    <property type="entry name" value="Winged helix' DNA-binding domain"/>
    <property type="match status" value="1"/>
</dbReference>
<sequence length="238" mass="26549">MHNDTTLAARAFPHAQLLPDHAVGGQRQWLRRNASLYRAGDPVADYVFFIHAGSFKHYRTDETGERKITGFPASGDFLALDSIGLDRHACTAVALEDSEVYAISCAVLRQQLTILHRLLALGIREMRTSTVQWHNTTAEQRLAAFLLDRARRHSRLEGAPPRYRLPMSRCDIGNHLHLSPESVSRVMHHFKQTGLILLENRYIALLDASAMELIATAAHPAPLHAAQHPLAFSHSSTS</sequence>
<dbReference type="AlphaFoldDB" id="A0A4Y6RAU8"/>
<dbReference type="SUPFAM" id="SSF51206">
    <property type="entry name" value="cAMP-binding domain-like"/>
    <property type="match status" value="1"/>
</dbReference>
<evidence type="ECO:0000256" key="1">
    <source>
        <dbReference type="ARBA" id="ARBA00023015"/>
    </source>
</evidence>
<dbReference type="CDD" id="cd00092">
    <property type="entry name" value="HTH_CRP"/>
    <property type="match status" value="1"/>
</dbReference>
<evidence type="ECO:0000313" key="6">
    <source>
        <dbReference type="Proteomes" id="UP000316665"/>
    </source>
</evidence>
<dbReference type="InterPro" id="IPR036390">
    <property type="entry name" value="WH_DNA-bd_sf"/>
</dbReference>
<dbReference type="InterPro" id="IPR050397">
    <property type="entry name" value="Env_Response_Regulators"/>
</dbReference>
<dbReference type="RefSeq" id="WP_141168951.1">
    <property type="nucleotide sequence ID" value="NZ_CP041185.1"/>
</dbReference>
<proteinExistence type="predicted"/>
<evidence type="ECO:0000313" key="5">
    <source>
        <dbReference type="EMBL" id="QDG69465.1"/>
    </source>
</evidence>
<dbReference type="OrthoDB" id="8708392at2"/>
<dbReference type="PANTHER" id="PTHR24567">
    <property type="entry name" value="CRP FAMILY TRANSCRIPTIONAL REGULATORY PROTEIN"/>
    <property type="match status" value="1"/>
</dbReference>